<accession>A0ABT7IUS7</accession>
<keyword evidence="3" id="KW-1185">Reference proteome</keyword>
<dbReference type="Proteomes" id="UP001241926">
    <property type="component" value="Unassembled WGS sequence"/>
</dbReference>
<feature type="compositionally biased region" description="Acidic residues" evidence="1">
    <location>
        <begin position="15"/>
        <end position="24"/>
    </location>
</feature>
<reference evidence="2 3" key="1">
    <citation type="submission" date="2023-05" db="EMBL/GenBank/DDBJ databases">
        <title>Streptomyces fuscus sp. nov., a brown-black pigment producing actinomyces isolated from dry sand of Sea duck farm.</title>
        <authorList>
            <person name="Xie J."/>
            <person name="Shen N."/>
        </authorList>
    </citation>
    <scope>NUCLEOTIDE SEQUENCE [LARGE SCALE GENOMIC DNA]</scope>
    <source>
        <strain evidence="2 3">GXMU-J15</strain>
    </source>
</reference>
<dbReference type="InterPro" id="IPR028961">
    <property type="entry name" value="Imm21"/>
</dbReference>
<dbReference type="Pfam" id="PF15589">
    <property type="entry name" value="Imm21"/>
    <property type="match status" value="1"/>
</dbReference>
<feature type="compositionally biased region" description="Low complexity" evidence="1">
    <location>
        <begin position="1"/>
        <end position="12"/>
    </location>
</feature>
<feature type="region of interest" description="Disordered" evidence="1">
    <location>
        <begin position="1"/>
        <end position="24"/>
    </location>
</feature>
<gene>
    <name evidence="2" type="ORF">QNN03_07815</name>
</gene>
<evidence type="ECO:0000313" key="3">
    <source>
        <dbReference type="Proteomes" id="UP001241926"/>
    </source>
</evidence>
<evidence type="ECO:0000313" key="2">
    <source>
        <dbReference type="EMBL" id="MDL2076343.1"/>
    </source>
</evidence>
<evidence type="ECO:0000256" key="1">
    <source>
        <dbReference type="SAM" id="MobiDB-lite"/>
    </source>
</evidence>
<proteinExistence type="predicted"/>
<dbReference type="RefSeq" id="WP_261717314.1">
    <property type="nucleotide sequence ID" value="NZ_JASJUS010000005.1"/>
</dbReference>
<name>A0ABT7IUS7_9ACTN</name>
<organism evidence="2 3">
    <name type="scientific">Streptomyces fuscus</name>
    <dbReference type="NCBI Taxonomy" id="3048495"/>
    <lineage>
        <taxon>Bacteria</taxon>
        <taxon>Bacillati</taxon>
        <taxon>Actinomycetota</taxon>
        <taxon>Actinomycetes</taxon>
        <taxon>Kitasatosporales</taxon>
        <taxon>Streptomycetaceae</taxon>
        <taxon>Streptomyces</taxon>
    </lineage>
</organism>
<protein>
    <submittedName>
        <fullName evidence="2">Immunity 21 family protein</fullName>
    </submittedName>
</protein>
<comment type="caution">
    <text evidence="2">The sequence shown here is derived from an EMBL/GenBank/DDBJ whole genome shotgun (WGS) entry which is preliminary data.</text>
</comment>
<sequence>MSSGVRAGVVARGGEDDEDDPEESTEYWQAGQADGIVGTYSIAGAQALVLAGGKGPLTYVPSLDLFVQRMAKTSDVNEIKTVVEALPTLRWETITQWDTGSDLVVFDAVWPGKEVPPNRLLRVPRPAGPVDVQVAQLTPSERWNIWVTLYRLV</sequence>
<dbReference type="EMBL" id="JASJUS010000005">
    <property type="protein sequence ID" value="MDL2076343.1"/>
    <property type="molecule type" value="Genomic_DNA"/>
</dbReference>